<dbReference type="NCBIfam" id="TIGR03928">
    <property type="entry name" value="T7_EssCb_Firm"/>
    <property type="match status" value="1"/>
</dbReference>
<sequence length="1502" mass="170252">MTMILTLYLDGFRYQKHLETDHSYQLAKDILVTQEKNHTALAEWEVTYEDGWLLKSKEQSLSLSENLKQVFPETSLGELAFWLTAATPLEIYDTLGQTELRIGSDQGADVSLADDSFHLLLTQQATGWQVTNLKEQLYLNNSLVNSSQFSLEMGDELAIGSYLIKVFEKELLISSNLVSHSSLSQVFTSRYITYADYPDFHRSPRIIYREPEDEKAVNPPPEEIKKPTDQLLKTLIPPLIMFIMTLVMAFVMKRGIMVIATAATTLVTIVFSITNFIKTRKDYKQNVIDRRESYELYLTLKSMELHELNEEQKAGQLYHYPSIEELTELAKTYNHRIYEKTPLHFDFLYYRLGLGDVPSSSQIKYSNAEREKKGDDLEERGFELYQKSLTVTGMPSTANLMNGPVGYIGPRKLVIEQLQLLVNQLAMFHSYHDLQLVTIFPEEELPEWEWMRWLPHASLQEMNVRGFVYNQRSRDQVLNSLNQILKNRQNTLNEEKSKRDSTIFSPHYVVMVTDEKLILDHVIMEFFTEDPSELGCSVIFVQDVMSSLSENVKTVIDIRDRNTGVLVLEEGNLKSDTFELDHFPANCDKEELPRLLAPLNHLQNLKSSIPETVTFMELYGVERFEELNVLARWAEHSPHKSLAVPLGLRGKDDIVNLNLHEKAHGPHGLVAGTTGSGKSEIVQSYIISLAVNFHPYDVAFLLIDYKGGGMANLFRDLPHLLGTITNLDGAQSMRALISINAELKRRQRLFSENDVNHINQYQKLYKSGDVSEPMPHLFLISDEFAELKSEQPEFMAELVSTARIGRSLGIHLILATQKPSGVVDDQIWSNSKFKLALKVADRSDSMEMLKTADAAEITQPGRAYLQVGNNEIYELFQSAWSGADYQPDKDDQQIEDHTIYRINDLGQYEILSEDLSGLEDVEDVKQIPTELDAVVAGIKEIVEEQAIETLPSPWLPPLPERVYLPDLQEIDYQANWQGEKQALVPVLGTIDLPSRQAQETLAIDLSKDGHLAVYSSPGYGKSSFIQTIVMGLARIHNPERLHVYLLDFGTNGLLPLRALPHTADSMTVDDEEKIGKFVRRMEAEVKRRKKLLSEYAVASLSMYEKASGNEEPIIFLPVDGYEGIKGNKFEEVLEKMITSIAREGAAVGIHLLISAGRQSAMRVQLQGNIKVQIPLKLNDDSEPRSVVGRTDLIIEDMAGRGLFKTEDGAQSIQVALPNRGEDPLEIIEGIRQEAKEMAEYWNGELPEEIPMVPEVLYFDEFRKNTRVEKAVENGMIPIGLDFEQVDVVSKSLIDYPQFVVLAPSYERVTRSILSMQRFMMMSEKYDYIIFDNQDGDLIEFSASAKGYSSNKDEFMSICEDILEIIEDREDDFEDMKEDGEINTSKEFVNSINSTVIVIPNISYFLVDLSAELEKNIVTIIQRGAKVGVCLLYGSIYNAVSGYGEFSNILKKVDKGLVLGKVSDQNQLKASNVGYREPSVDDTEGYFVENDFAEKVKISLVAK</sequence>
<feature type="domain" description="FtsK" evidence="6">
    <location>
        <begin position="652"/>
        <end position="846"/>
    </location>
</feature>
<gene>
    <name evidence="7" type="primary">essC</name>
    <name evidence="7" type="ORF">I6N95_18670</name>
</gene>
<keyword evidence="2 4" id="KW-0547">Nucleotide-binding</keyword>
<accession>A0A940PHI8</accession>
<evidence type="ECO:0000259" key="6">
    <source>
        <dbReference type="PROSITE" id="PS50901"/>
    </source>
</evidence>
<evidence type="ECO:0000313" key="7">
    <source>
        <dbReference type="EMBL" id="MBP1043043.1"/>
    </source>
</evidence>
<keyword evidence="1" id="KW-0677">Repeat</keyword>
<dbReference type="InterPro" id="IPR023839">
    <property type="entry name" value="Firmicutes_EssC_C"/>
</dbReference>
<evidence type="ECO:0000256" key="5">
    <source>
        <dbReference type="SAM" id="Phobius"/>
    </source>
</evidence>
<dbReference type="PANTHER" id="PTHR22683:SF1">
    <property type="entry name" value="TYPE VII SECRETION SYSTEM PROTEIN ESSC"/>
    <property type="match status" value="1"/>
</dbReference>
<keyword evidence="3 4" id="KW-0067">ATP-binding</keyword>
<evidence type="ECO:0000313" key="8">
    <source>
        <dbReference type="Proteomes" id="UP000674938"/>
    </source>
</evidence>
<name>A0A940PHI8_9ENTE</name>
<feature type="transmembrane region" description="Helical" evidence="5">
    <location>
        <begin position="231"/>
        <end position="251"/>
    </location>
</feature>
<dbReference type="PROSITE" id="PS50901">
    <property type="entry name" value="FTSK"/>
    <property type="match status" value="2"/>
</dbReference>
<proteinExistence type="predicted"/>
<comment type="caution">
    <text evidence="7">The sequence shown here is derived from an EMBL/GenBank/DDBJ whole genome shotgun (WGS) entry which is preliminary data.</text>
</comment>
<dbReference type="Proteomes" id="UP000674938">
    <property type="component" value="Unassembled WGS sequence"/>
</dbReference>
<dbReference type="EMBL" id="JAEEGA010000013">
    <property type="protein sequence ID" value="MBP1043043.1"/>
    <property type="molecule type" value="Genomic_DNA"/>
</dbReference>
<dbReference type="PANTHER" id="PTHR22683">
    <property type="entry name" value="SPORULATION PROTEIN RELATED"/>
    <property type="match status" value="1"/>
</dbReference>
<dbReference type="SUPFAM" id="SSF52540">
    <property type="entry name" value="P-loop containing nucleoside triphosphate hydrolases"/>
    <property type="match status" value="2"/>
</dbReference>
<feature type="transmembrane region" description="Helical" evidence="5">
    <location>
        <begin position="258"/>
        <end position="277"/>
    </location>
</feature>
<dbReference type="GO" id="GO:0003677">
    <property type="term" value="F:DNA binding"/>
    <property type="evidence" value="ECO:0007669"/>
    <property type="project" value="InterPro"/>
</dbReference>
<dbReference type="GO" id="GO:0005524">
    <property type="term" value="F:ATP binding"/>
    <property type="evidence" value="ECO:0007669"/>
    <property type="project" value="UniProtKB-UniRule"/>
</dbReference>
<dbReference type="InterPro" id="IPR027417">
    <property type="entry name" value="P-loop_NTPase"/>
</dbReference>
<feature type="domain" description="FtsK" evidence="6">
    <location>
        <begin position="998"/>
        <end position="1184"/>
    </location>
</feature>
<dbReference type="InterPro" id="IPR002543">
    <property type="entry name" value="FtsK_dom"/>
</dbReference>
<dbReference type="InterPro" id="IPR050206">
    <property type="entry name" value="FtsK/SpoIIIE/SftA"/>
</dbReference>
<dbReference type="Gene3D" id="3.40.50.300">
    <property type="entry name" value="P-loop containing nucleotide triphosphate hydrolases"/>
    <property type="match status" value="2"/>
</dbReference>
<organism evidence="7 8">
    <name type="scientific">Vagococcus allomyrinae</name>
    <dbReference type="NCBI Taxonomy" id="2794353"/>
    <lineage>
        <taxon>Bacteria</taxon>
        <taxon>Bacillati</taxon>
        <taxon>Bacillota</taxon>
        <taxon>Bacilli</taxon>
        <taxon>Lactobacillales</taxon>
        <taxon>Enterococcaceae</taxon>
        <taxon>Vagococcus</taxon>
    </lineage>
</organism>
<feature type="binding site" evidence="4">
    <location>
        <begin position="672"/>
        <end position="679"/>
    </location>
    <ligand>
        <name>ATP</name>
        <dbReference type="ChEBI" id="CHEBI:30616"/>
    </ligand>
</feature>
<protein>
    <submittedName>
        <fullName evidence="7">Type VII secretion protein EssC</fullName>
    </submittedName>
</protein>
<dbReference type="Pfam" id="PF01580">
    <property type="entry name" value="FtsK_SpoIIIE"/>
    <property type="match status" value="2"/>
</dbReference>
<keyword evidence="5" id="KW-1133">Transmembrane helix</keyword>
<keyword evidence="8" id="KW-1185">Reference proteome</keyword>
<reference evidence="7" key="1">
    <citation type="submission" date="2020-12" db="EMBL/GenBank/DDBJ databases">
        <title>Vagococcus allomyrinae sp. nov. and Enterococcus lavae sp. nov., isolated from the larvae of Allomyrina dichotoma.</title>
        <authorList>
            <person name="Lee S.D."/>
        </authorList>
    </citation>
    <scope>NUCLEOTIDE SEQUENCE</scope>
    <source>
        <strain evidence="7">BWB3-3</strain>
    </source>
</reference>
<feature type="binding site" evidence="4">
    <location>
        <begin position="1015"/>
        <end position="1022"/>
    </location>
    <ligand>
        <name>ATP</name>
        <dbReference type="ChEBI" id="CHEBI:30616"/>
    </ligand>
</feature>
<evidence type="ECO:0000256" key="4">
    <source>
        <dbReference type="PROSITE-ProRule" id="PRU00289"/>
    </source>
</evidence>
<dbReference type="RefSeq" id="WP_209530854.1">
    <property type="nucleotide sequence ID" value="NZ_JAEEGA010000013.1"/>
</dbReference>
<evidence type="ECO:0000256" key="2">
    <source>
        <dbReference type="ARBA" id="ARBA00022741"/>
    </source>
</evidence>
<keyword evidence="5" id="KW-0812">Transmembrane</keyword>
<dbReference type="CDD" id="cd01127">
    <property type="entry name" value="TrwB_TraG_TraD_VirD4"/>
    <property type="match status" value="1"/>
</dbReference>
<evidence type="ECO:0000256" key="3">
    <source>
        <dbReference type="ARBA" id="ARBA00022840"/>
    </source>
</evidence>
<evidence type="ECO:0000256" key="1">
    <source>
        <dbReference type="ARBA" id="ARBA00022737"/>
    </source>
</evidence>
<keyword evidence="5" id="KW-0472">Membrane</keyword>